<evidence type="ECO:0000256" key="1">
    <source>
        <dbReference type="ARBA" id="ARBA00022679"/>
    </source>
</evidence>
<protein>
    <submittedName>
        <fullName evidence="4">GNAT family N-acetyltransferase</fullName>
    </submittedName>
</protein>
<keyword evidence="5" id="KW-1185">Reference proteome</keyword>
<keyword evidence="1" id="KW-0808">Transferase</keyword>
<dbReference type="EMBL" id="JAMLJM010000008">
    <property type="protein sequence ID" value="MCL9809687.1"/>
    <property type="molecule type" value="Genomic_DNA"/>
</dbReference>
<dbReference type="SUPFAM" id="SSF55729">
    <property type="entry name" value="Acyl-CoA N-acyltransferases (Nat)"/>
    <property type="match status" value="1"/>
</dbReference>
<dbReference type="InterPro" id="IPR051556">
    <property type="entry name" value="N-term/lysine_N-AcTrnsfr"/>
</dbReference>
<keyword evidence="2" id="KW-0012">Acyltransferase</keyword>
<dbReference type="InterPro" id="IPR016181">
    <property type="entry name" value="Acyl_CoA_acyltransferase"/>
</dbReference>
<evidence type="ECO:0000259" key="3">
    <source>
        <dbReference type="PROSITE" id="PS51186"/>
    </source>
</evidence>
<organism evidence="4 5">
    <name type="scientific">Flavobacterium luminosum</name>
    <dbReference type="NCBI Taxonomy" id="2949086"/>
    <lineage>
        <taxon>Bacteria</taxon>
        <taxon>Pseudomonadati</taxon>
        <taxon>Bacteroidota</taxon>
        <taxon>Flavobacteriia</taxon>
        <taxon>Flavobacteriales</taxon>
        <taxon>Flavobacteriaceae</taxon>
        <taxon>Flavobacterium</taxon>
    </lineage>
</organism>
<dbReference type="PANTHER" id="PTHR42919">
    <property type="entry name" value="N-ALPHA-ACETYLTRANSFERASE"/>
    <property type="match status" value="1"/>
</dbReference>
<gene>
    <name evidence="4" type="ORF">NAT50_09990</name>
</gene>
<feature type="domain" description="N-acetyltransferase" evidence="3">
    <location>
        <begin position="4"/>
        <end position="173"/>
    </location>
</feature>
<proteinExistence type="predicted"/>
<evidence type="ECO:0000313" key="4">
    <source>
        <dbReference type="EMBL" id="MCL9809687.1"/>
    </source>
</evidence>
<dbReference type="CDD" id="cd04301">
    <property type="entry name" value="NAT_SF"/>
    <property type="match status" value="1"/>
</dbReference>
<reference evidence="4 5" key="1">
    <citation type="submission" date="2022-05" db="EMBL/GenBank/DDBJ databases">
        <title>Flavobacterium sp., isolated from activated sludge.</title>
        <authorList>
            <person name="Ran Q."/>
        </authorList>
    </citation>
    <scope>NUCLEOTIDE SEQUENCE [LARGE SCALE GENOMIC DNA]</scope>
    <source>
        <strain evidence="4 5">HXWNR70</strain>
    </source>
</reference>
<name>A0ABT0TQB7_9FLAO</name>
<sequence length="175" mass="20742">MDPIEIKRITVNEREQLQQIGRQTFQETFSDTNTEENMKTYLEQGFSDEKLTAELTNKDSEFYFATHNDKVIGYLKLNFEAAQTELKDPQAVEIERIYVLNEYHGKNIGQRLYETAIERAKQKKADYVWLGVWEKNYRAVRFYEKNGFVVFGQHIFKLGEEEQTDFMMKLVLNDA</sequence>
<dbReference type="Gene3D" id="3.40.630.30">
    <property type="match status" value="1"/>
</dbReference>
<evidence type="ECO:0000256" key="2">
    <source>
        <dbReference type="ARBA" id="ARBA00023315"/>
    </source>
</evidence>
<evidence type="ECO:0000313" key="5">
    <source>
        <dbReference type="Proteomes" id="UP001317191"/>
    </source>
</evidence>
<dbReference type="Pfam" id="PF00583">
    <property type="entry name" value="Acetyltransf_1"/>
    <property type="match status" value="1"/>
</dbReference>
<dbReference type="PROSITE" id="PS51186">
    <property type="entry name" value="GNAT"/>
    <property type="match status" value="1"/>
</dbReference>
<comment type="caution">
    <text evidence="4">The sequence shown here is derived from an EMBL/GenBank/DDBJ whole genome shotgun (WGS) entry which is preliminary data.</text>
</comment>
<dbReference type="Proteomes" id="UP001317191">
    <property type="component" value="Unassembled WGS sequence"/>
</dbReference>
<dbReference type="RefSeq" id="WP_250593140.1">
    <property type="nucleotide sequence ID" value="NZ_JAMLJM010000008.1"/>
</dbReference>
<accession>A0ABT0TQB7</accession>
<dbReference type="PANTHER" id="PTHR42919:SF8">
    <property type="entry name" value="N-ALPHA-ACETYLTRANSFERASE 50"/>
    <property type="match status" value="1"/>
</dbReference>
<dbReference type="InterPro" id="IPR000182">
    <property type="entry name" value="GNAT_dom"/>
</dbReference>